<gene>
    <name evidence="2" type="ORF">HKK74_17620</name>
</gene>
<dbReference type="EMBL" id="JABVEC010000012">
    <property type="protein sequence ID" value="MBC6467302.1"/>
    <property type="molecule type" value="Genomic_DNA"/>
</dbReference>
<proteinExistence type="predicted"/>
<feature type="region of interest" description="Disordered" evidence="1">
    <location>
        <begin position="43"/>
        <end position="82"/>
    </location>
</feature>
<sequence>MTAGSRHLPLDRVHYRGVAVGPHPRIEDLELVVAKVSLVSSRPLRRVEDEAGRPDPMKSSVSSVRYASTSPAGSAADQRSIS</sequence>
<name>A0ABR7LR27_9ACTN</name>
<evidence type="ECO:0000313" key="2">
    <source>
        <dbReference type="EMBL" id="MBC6467302.1"/>
    </source>
</evidence>
<dbReference type="Proteomes" id="UP000805614">
    <property type="component" value="Unassembled WGS sequence"/>
</dbReference>
<reference evidence="2 3" key="1">
    <citation type="submission" date="2020-06" db="EMBL/GenBank/DDBJ databases">
        <title>Actinomadura xiongansis sp. nov., isolated from soil of Baiyangdian.</title>
        <authorList>
            <person name="Zhang X."/>
        </authorList>
    </citation>
    <scope>NUCLEOTIDE SEQUENCE [LARGE SCALE GENOMIC DNA]</scope>
    <source>
        <strain evidence="2 3">HBUM206468</strain>
    </source>
</reference>
<accession>A0ABR7LR27</accession>
<protein>
    <submittedName>
        <fullName evidence="2">Uncharacterized protein</fullName>
    </submittedName>
</protein>
<dbReference type="RefSeq" id="WP_187244435.1">
    <property type="nucleotide sequence ID" value="NZ_BAAAOK010000005.1"/>
</dbReference>
<feature type="compositionally biased region" description="Polar residues" evidence="1">
    <location>
        <begin position="65"/>
        <end position="82"/>
    </location>
</feature>
<evidence type="ECO:0000313" key="3">
    <source>
        <dbReference type="Proteomes" id="UP000805614"/>
    </source>
</evidence>
<keyword evidence="3" id="KW-1185">Reference proteome</keyword>
<feature type="compositionally biased region" description="Basic and acidic residues" evidence="1">
    <location>
        <begin position="45"/>
        <end position="56"/>
    </location>
</feature>
<evidence type="ECO:0000256" key="1">
    <source>
        <dbReference type="SAM" id="MobiDB-lite"/>
    </source>
</evidence>
<comment type="caution">
    <text evidence="2">The sequence shown here is derived from an EMBL/GenBank/DDBJ whole genome shotgun (WGS) entry which is preliminary data.</text>
</comment>
<organism evidence="2 3">
    <name type="scientific">Actinomadura alba</name>
    <dbReference type="NCBI Taxonomy" id="406431"/>
    <lineage>
        <taxon>Bacteria</taxon>
        <taxon>Bacillati</taxon>
        <taxon>Actinomycetota</taxon>
        <taxon>Actinomycetes</taxon>
        <taxon>Streptosporangiales</taxon>
        <taxon>Thermomonosporaceae</taxon>
        <taxon>Actinomadura</taxon>
    </lineage>
</organism>